<accession>A0A8A2VAM7</accession>
<dbReference type="SMART" id="SM00928">
    <property type="entry name" value="NADH_4Fe-4S"/>
    <property type="match status" value="1"/>
</dbReference>
<dbReference type="EMBL" id="CP071462">
    <property type="protein sequence ID" value="QSW98156.1"/>
    <property type="molecule type" value="Genomic_DNA"/>
</dbReference>
<dbReference type="PANTHER" id="PTHR43578">
    <property type="entry name" value="NADH-QUINONE OXIDOREDUCTASE SUBUNIT F"/>
    <property type="match status" value="1"/>
</dbReference>
<name>A0A8A2VAM7_9EURY</name>
<dbReference type="Gene3D" id="3.10.20.600">
    <property type="match status" value="1"/>
</dbReference>
<keyword evidence="2" id="KW-0004">4Fe-4S</keyword>
<reference evidence="8 9" key="1">
    <citation type="submission" date="2021-03" db="EMBL/GenBank/DDBJ databases">
        <title>Haloterrigena longa sp. nov. and Haloterrigena limicola sp. nov., extremely halophilic archaea isolated from a salt lake.</title>
        <authorList>
            <person name="Henglin C."/>
        </authorList>
    </citation>
    <scope>NUCLEOTIDE SEQUENCE [LARGE SCALE GENOMIC DNA]</scope>
    <source>
        <strain evidence="8 9">KZCA68</strain>
    </source>
</reference>
<dbReference type="Gene3D" id="3.40.50.11540">
    <property type="entry name" value="NADH-ubiquinone oxidoreductase 51kDa subunit"/>
    <property type="match status" value="1"/>
</dbReference>
<dbReference type="AlphaFoldDB" id="A0A8A2VAM7"/>
<sequence length="537" mass="57718">MAERSDPTDEETVIRVAGGSRSRRRKRRALEEIRSAAADTPVAETGPTGIRALEPLVLFTREDRTAFYPGSVTGRLESLVETFERGELPTDDAIAVVEHEPTPSSLPTPEDGPLAVGRRRVLGRCGWAEPASIPGESAAELAGDEPETALSRVRDIGVLGRGRGDWCADDPVTEEWGIAYEAAAGDADEGRDPVVVVNANESDDRNGTDRLLLESAPGEVLDGALAVAELVGADDVVVYCNENDDRGRERIHEAARNAEETLDERLDREVRPEVVVGPDRYIAGEPTMALEAMEGNDRLEARLRPPSPAEHGLYGRPTVVHTPRTMAQVRRALLAPDEFDADDADPGTRLFTVTGDVDAAATVELPTGGSLADVRETVDLEGRFKMACVGGQFGGFTPDLSHSPSAPALEGAGLGTEGVVELLDEDTCVLATAGRRANFAMESNCGRCVSCREGSQQLTNMLREIYDGRFRDAKIRELTRVMGKTSICHFGRTAIRPAVTGMREFEREVAAHAEGRCPSGECEAALTQTAGHRGGER</sequence>
<feature type="domain" description="NADH-ubiquinone oxidoreductase 51kDa subunit iron-sulphur binding" evidence="7">
    <location>
        <begin position="430"/>
        <end position="475"/>
    </location>
</feature>
<dbReference type="Proteomes" id="UP000663203">
    <property type="component" value="Chromosome"/>
</dbReference>
<evidence type="ECO:0000256" key="3">
    <source>
        <dbReference type="ARBA" id="ARBA00022723"/>
    </source>
</evidence>
<evidence type="ECO:0000313" key="9">
    <source>
        <dbReference type="Proteomes" id="UP000663203"/>
    </source>
</evidence>
<evidence type="ECO:0000256" key="2">
    <source>
        <dbReference type="ARBA" id="ARBA00022485"/>
    </source>
</evidence>
<dbReference type="Gene3D" id="1.20.1440.230">
    <property type="entry name" value="NADH-ubiquinone oxidoreductase 51kDa subunit, iron-sulphur binding domain"/>
    <property type="match status" value="1"/>
</dbReference>
<dbReference type="InterPro" id="IPR037207">
    <property type="entry name" value="Nuop51_4Fe4S-bd_sf"/>
</dbReference>
<dbReference type="InterPro" id="IPR011538">
    <property type="entry name" value="Nuo51_FMN-bd"/>
</dbReference>
<keyword evidence="9" id="KW-1185">Reference proteome</keyword>
<evidence type="ECO:0000313" key="8">
    <source>
        <dbReference type="EMBL" id="QSW98156.1"/>
    </source>
</evidence>
<keyword evidence="3" id="KW-0479">Metal-binding</keyword>
<dbReference type="KEGG" id="hakz:J0X25_12125"/>
<dbReference type="Pfam" id="PF10589">
    <property type="entry name" value="NADH_4Fe-4S"/>
    <property type="match status" value="1"/>
</dbReference>
<protein>
    <submittedName>
        <fullName evidence="8">NADH dehydrogenase FAD-containing subunit</fullName>
    </submittedName>
</protein>
<keyword evidence="4" id="KW-0408">Iron</keyword>
<dbReference type="RefSeq" id="WP_207287773.1">
    <property type="nucleotide sequence ID" value="NZ_CP071462.1"/>
</dbReference>
<dbReference type="GeneID" id="63188064"/>
<dbReference type="PANTHER" id="PTHR43578:SF3">
    <property type="entry name" value="NADH-QUINONE OXIDOREDUCTASE SUBUNIT F"/>
    <property type="match status" value="1"/>
</dbReference>
<dbReference type="SUPFAM" id="SSF142019">
    <property type="entry name" value="Nqo1 FMN-binding domain-like"/>
    <property type="match status" value="1"/>
</dbReference>
<evidence type="ECO:0000256" key="5">
    <source>
        <dbReference type="ARBA" id="ARBA00023014"/>
    </source>
</evidence>
<comment type="similarity">
    <text evidence="1">Belongs to the complex I 51 kDa subunit family.</text>
</comment>
<keyword evidence="5" id="KW-0411">Iron-sulfur</keyword>
<gene>
    <name evidence="8" type="ORF">J0X25_12125</name>
</gene>
<dbReference type="GO" id="GO:0046872">
    <property type="term" value="F:metal ion binding"/>
    <property type="evidence" value="ECO:0007669"/>
    <property type="project" value="UniProtKB-KW"/>
</dbReference>
<proteinExistence type="inferred from homology"/>
<organism evidence="8 9">
    <name type="scientific">Haloterrigena alkaliphila</name>
    <dbReference type="NCBI Taxonomy" id="2816475"/>
    <lineage>
        <taxon>Archaea</taxon>
        <taxon>Methanobacteriati</taxon>
        <taxon>Methanobacteriota</taxon>
        <taxon>Stenosarchaea group</taxon>
        <taxon>Halobacteria</taxon>
        <taxon>Halobacteriales</taxon>
        <taxon>Natrialbaceae</taxon>
        <taxon>Haloterrigena</taxon>
    </lineage>
</organism>
<dbReference type="InterPro" id="IPR037225">
    <property type="entry name" value="Nuo51_FMN-bd_sf"/>
</dbReference>
<dbReference type="GO" id="GO:0051539">
    <property type="term" value="F:4 iron, 4 sulfur cluster binding"/>
    <property type="evidence" value="ECO:0007669"/>
    <property type="project" value="UniProtKB-KW"/>
</dbReference>
<dbReference type="Pfam" id="PF01512">
    <property type="entry name" value="Complex1_51K"/>
    <property type="match status" value="1"/>
</dbReference>
<feature type="region of interest" description="Disordered" evidence="6">
    <location>
        <begin position="1"/>
        <end position="46"/>
    </location>
</feature>
<evidence type="ECO:0000256" key="1">
    <source>
        <dbReference type="ARBA" id="ARBA00007523"/>
    </source>
</evidence>
<evidence type="ECO:0000259" key="7">
    <source>
        <dbReference type="SMART" id="SM00928"/>
    </source>
</evidence>
<evidence type="ECO:0000256" key="4">
    <source>
        <dbReference type="ARBA" id="ARBA00023004"/>
    </source>
</evidence>
<evidence type="ECO:0000256" key="6">
    <source>
        <dbReference type="SAM" id="MobiDB-lite"/>
    </source>
</evidence>
<dbReference type="InterPro" id="IPR019575">
    <property type="entry name" value="Nuop51_4Fe4S-bd"/>
</dbReference>
<dbReference type="SUPFAM" id="SSF140490">
    <property type="entry name" value="Nqo1C-terminal domain-like"/>
    <property type="match status" value="1"/>
</dbReference>